<feature type="transmembrane region" description="Helical" evidence="1">
    <location>
        <begin position="369"/>
        <end position="390"/>
    </location>
</feature>
<feature type="transmembrane region" description="Helical" evidence="1">
    <location>
        <begin position="53"/>
        <end position="72"/>
    </location>
</feature>
<dbReference type="Proteomes" id="UP001500167">
    <property type="component" value="Unassembled WGS sequence"/>
</dbReference>
<organism evidence="2 3">
    <name type="scientific">Sphingobacterium ginsenosidimutans</name>
    <dbReference type="NCBI Taxonomy" id="687845"/>
    <lineage>
        <taxon>Bacteria</taxon>
        <taxon>Pseudomonadati</taxon>
        <taxon>Bacteroidota</taxon>
        <taxon>Sphingobacteriia</taxon>
        <taxon>Sphingobacteriales</taxon>
        <taxon>Sphingobacteriaceae</taxon>
        <taxon>Sphingobacterium</taxon>
    </lineage>
</organism>
<reference evidence="3" key="1">
    <citation type="journal article" date="2019" name="Int. J. Syst. Evol. Microbiol.">
        <title>The Global Catalogue of Microorganisms (GCM) 10K type strain sequencing project: providing services to taxonomists for standard genome sequencing and annotation.</title>
        <authorList>
            <consortium name="The Broad Institute Genomics Platform"/>
            <consortium name="The Broad Institute Genome Sequencing Center for Infectious Disease"/>
            <person name="Wu L."/>
            <person name="Ma J."/>
        </authorList>
    </citation>
    <scope>NUCLEOTIDE SEQUENCE [LARGE SCALE GENOMIC DNA]</scope>
    <source>
        <strain evidence="3">JCM 16722</strain>
    </source>
</reference>
<name>A0ABP7ZQP8_9SPHI</name>
<evidence type="ECO:0000256" key="1">
    <source>
        <dbReference type="SAM" id="Phobius"/>
    </source>
</evidence>
<feature type="transmembrane region" description="Helical" evidence="1">
    <location>
        <begin position="190"/>
        <end position="216"/>
    </location>
</feature>
<evidence type="ECO:0000313" key="3">
    <source>
        <dbReference type="Proteomes" id="UP001500167"/>
    </source>
</evidence>
<sequence length="443" mass="50811">MVLSTNSQVLLDNSRNEVKPRVWIIAYVLLAFLVSCYFFPFELTFLPKGLNTKIMLAAVGILFLSEHVVRAGAITLDEGLVPAILFAVVFSIFGFLSMEINNSDDASYASYFISFGTWLCASYAVYRWLKIAHQEVTFRIMTNYLVVISVVQCFLALLIDSNVNIKLFVDQYIAQDTVANVEFLTKVKRLYGIGAALDVAGTRFSIVLICLIGVILNLRRTYFSNGTMILYWSAFMVIAIVGNMISRTTTVGVMMAFCYLLCYSNLLRAEVSDSTIRLWRIILMVTAFLVSIAIFLYQVNDDFREQLRFGFEGFFNFVEKGTWTTSSTERLNSVMWIWPEVHDIKTWIIGKAEFDDWHAVGTDIGYCRFIFYNGLLGLVTFSMFFLHNAWTSVRKFPEHQITIFLLLITGFVIWFKVATDIFLIYALLYMIDRQERSEGENRL</sequence>
<proteinExistence type="predicted"/>
<keyword evidence="1" id="KW-1133">Transmembrane helix</keyword>
<protein>
    <recommendedName>
        <fullName evidence="4">O-antigen ligase domain-containing protein</fullName>
    </recommendedName>
</protein>
<feature type="transmembrane region" description="Helical" evidence="1">
    <location>
        <begin position="141"/>
        <end position="159"/>
    </location>
</feature>
<feature type="transmembrane region" description="Helical" evidence="1">
    <location>
        <begin position="281"/>
        <end position="299"/>
    </location>
</feature>
<feature type="transmembrane region" description="Helical" evidence="1">
    <location>
        <begin position="79"/>
        <end position="96"/>
    </location>
</feature>
<gene>
    <name evidence="2" type="ORF">GCM10022218_02580</name>
</gene>
<dbReference type="EMBL" id="BAAAZK010000002">
    <property type="protein sequence ID" value="GAA4168147.1"/>
    <property type="molecule type" value="Genomic_DNA"/>
</dbReference>
<evidence type="ECO:0000313" key="2">
    <source>
        <dbReference type="EMBL" id="GAA4168147.1"/>
    </source>
</evidence>
<evidence type="ECO:0008006" key="4">
    <source>
        <dbReference type="Google" id="ProtNLM"/>
    </source>
</evidence>
<accession>A0ABP7ZQP8</accession>
<feature type="transmembrane region" description="Helical" evidence="1">
    <location>
        <begin position="21"/>
        <end position="41"/>
    </location>
</feature>
<feature type="transmembrane region" description="Helical" evidence="1">
    <location>
        <begin position="402"/>
        <end position="431"/>
    </location>
</feature>
<keyword evidence="3" id="KW-1185">Reference proteome</keyword>
<feature type="transmembrane region" description="Helical" evidence="1">
    <location>
        <begin position="108"/>
        <end position="129"/>
    </location>
</feature>
<feature type="transmembrane region" description="Helical" evidence="1">
    <location>
        <begin position="228"/>
        <end position="245"/>
    </location>
</feature>
<keyword evidence="1" id="KW-0812">Transmembrane</keyword>
<keyword evidence="1" id="KW-0472">Membrane</keyword>
<comment type="caution">
    <text evidence="2">The sequence shown here is derived from an EMBL/GenBank/DDBJ whole genome shotgun (WGS) entry which is preliminary data.</text>
</comment>
<dbReference type="RefSeq" id="WP_346083780.1">
    <property type="nucleotide sequence ID" value="NZ_BAAAZK010000002.1"/>
</dbReference>